<reference evidence="1" key="1">
    <citation type="submission" date="2014-09" db="EMBL/GenBank/DDBJ databases">
        <authorList>
            <person name="Magalhaes I.L.F."/>
            <person name="Oliveira U."/>
            <person name="Santos F.R."/>
            <person name="Vidigal T.H.D.A."/>
            <person name="Brescovit A.D."/>
            <person name="Santos A.J."/>
        </authorList>
    </citation>
    <scope>NUCLEOTIDE SEQUENCE</scope>
    <source>
        <tissue evidence="1">Shoot tissue taken approximately 20 cm above the soil surface</tissue>
    </source>
</reference>
<evidence type="ECO:0000313" key="1">
    <source>
        <dbReference type="EMBL" id="JAD59647.1"/>
    </source>
</evidence>
<organism evidence="1">
    <name type="scientific">Arundo donax</name>
    <name type="common">Giant reed</name>
    <name type="synonym">Donax arundinaceus</name>
    <dbReference type="NCBI Taxonomy" id="35708"/>
    <lineage>
        <taxon>Eukaryota</taxon>
        <taxon>Viridiplantae</taxon>
        <taxon>Streptophyta</taxon>
        <taxon>Embryophyta</taxon>
        <taxon>Tracheophyta</taxon>
        <taxon>Spermatophyta</taxon>
        <taxon>Magnoliopsida</taxon>
        <taxon>Liliopsida</taxon>
        <taxon>Poales</taxon>
        <taxon>Poaceae</taxon>
        <taxon>PACMAD clade</taxon>
        <taxon>Arundinoideae</taxon>
        <taxon>Arundineae</taxon>
        <taxon>Arundo</taxon>
    </lineage>
</organism>
<name>A0A0A9BK69_ARUDO</name>
<sequence length="32" mass="3997">MFRTTKNFYTRTEEYYDFMSDENALYISIFLS</sequence>
<dbReference type="AlphaFoldDB" id="A0A0A9BK69"/>
<protein>
    <submittedName>
        <fullName evidence="1">Uncharacterized protein</fullName>
    </submittedName>
</protein>
<dbReference type="EMBL" id="GBRH01238248">
    <property type="protein sequence ID" value="JAD59647.1"/>
    <property type="molecule type" value="Transcribed_RNA"/>
</dbReference>
<accession>A0A0A9BK69</accession>
<reference evidence="1" key="2">
    <citation type="journal article" date="2015" name="Data Brief">
        <title>Shoot transcriptome of the giant reed, Arundo donax.</title>
        <authorList>
            <person name="Barrero R.A."/>
            <person name="Guerrero F.D."/>
            <person name="Moolhuijzen P."/>
            <person name="Goolsby J.A."/>
            <person name="Tidwell J."/>
            <person name="Bellgard S.E."/>
            <person name="Bellgard M.I."/>
        </authorList>
    </citation>
    <scope>NUCLEOTIDE SEQUENCE</scope>
    <source>
        <tissue evidence="1">Shoot tissue taken approximately 20 cm above the soil surface</tissue>
    </source>
</reference>
<proteinExistence type="predicted"/>